<accession>A0ACB6R446</accession>
<evidence type="ECO:0000313" key="1">
    <source>
        <dbReference type="EMBL" id="KAF2473603.1"/>
    </source>
</evidence>
<proteinExistence type="predicted"/>
<name>A0ACB6R446_9PLEO</name>
<evidence type="ECO:0000313" key="2">
    <source>
        <dbReference type="Proteomes" id="UP000799755"/>
    </source>
</evidence>
<dbReference type="Proteomes" id="UP000799755">
    <property type="component" value="Unassembled WGS sequence"/>
</dbReference>
<protein>
    <submittedName>
        <fullName evidence="1">Uncharacterized protein</fullName>
    </submittedName>
</protein>
<dbReference type="EMBL" id="MU003499">
    <property type="protein sequence ID" value="KAF2473603.1"/>
    <property type="molecule type" value="Genomic_DNA"/>
</dbReference>
<comment type="caution">
    <text evidence="1">The sequence shown here is derived from an EMBL/GenBank/DDBJ whole genome shotgun (WGS) entry which is preliminary data.</text>
</comment>
<gene>
    <name evidence="1" type="ORF">BDR25DRAFT_352096</name>
</gene>
<keyword evidence="2" id="KW-1185">Reference proteome</keyword>
<sequence>MPCHAALYFIDHEFVVVGYNATGIRHKVPRLQWRLCTNSIYWNAIEYPMSTHGQPRGLTLIEAGILLHEQTLPLGRIRGRQRASGACDASLQEGWGAVHGNEPPREVSTFFARTINRDSFPNLVAKKGTLWTVHRNAESSPSEHSQWSPSTKSYAILSNLSRWARSTFYWCLADAL</sequence>
<reference evidence="1" key="1">
    <citation type="journal article" date="2020" name="Stud. Mycol.">
        <title>101 Dothideomycetes genomes: a test case for predicting lifestyles and emergence of pathogens.</title>
        <authorList>
            <person name="Haridas S."/>
            <person name="Albert R."/>
            <person name="Binder M."/>
            <person name="Bloem J."/>
            <person name="Labutti K."/>
            <person name="Salamov A."/>
            <person name="Andreopoulos B."/>
            <person name="Baker S."/>
            <person name="Barry K."/>
            <person name="Bills G."/>
            <person name="Bluhm B."/>
            <person name="Cannon C."/>
            <person name="Castanera R."/>
            <person name="Culley D."/>
            <person name="Daum C."/>
            <person name="Ezra D."/>
            <person name="Gonzalez J."/>
            <person name="Henrissat B."/>
            <person name="Kuo A."/>
            <person name="Liang C."/>
            <person name="Lipzen A."/>
            <person name="Lutzoni F."/>
            <person name="Magnuson J."/>
            <person name="Mondo S."/>
            <person name="Nolan M."/>
            <person name="Ohm R."/>
            <person name="Pangilinan J."/>
            <person name="Park H.-J."/>
            <person name="Ramirez L."/>
            <person name="Alfaro M."/>
            <person name="Sun H."/>
            <person name="Tritt A."/>
            <person name="Yoshinaga Y."/>
            <person name="Zwiers L.-H."/>
            <person name="Turgeon B."/>
            <person name="Goodwin S."/>
            <person name="Spatafora J."/>
            <person name="Crous P."/>
            <person name="Grigoriev I."/>
        </authorList>
    </citation>
    <scope>NUCLEOTIDE SEQUENCE</scope>
    <source>
        <strain evidence="1">ATCC 200398</strain>
    </source>
</reference>
<organism evidence="1 2">
    <name type="scientific">Lindgomyces ingoldianus</name>
    <dbReference type="NCBI Taxonomy" id="673940"/>
    <lineage>
        <taxon>Eukaryota</taxon>
        <taxon>Fungi</taxon>
        <taxon>Dikarya</taxon>
        <taxon>Ascomycota</taxon>
        <taxon>Pezizomycotina</taxon>
        <taxon>Dothideomycetes</taxon>
        <taxon>Pleosporomycetidae</taxon>
        <taxon>Pleosporales</taxon>
        <taxon>Lindgomycetaceae</taxon>
        <taxon>Lindgomyces</taxon>
    </lineage>
</organism>